<dbReference type="PATRIC" id="fig|455.5.peg.1249"/>
<dbReference type="EMBL" id="LNYG01000013">
    <property type="protein sequence ID" value="KTD06986.1"/>
    <property type="molecule type" value="Genomic_DNA"/>
</dbReference>
<name>A0A0W0UGM4_9GAMM</name>
<dbReference type="PANTHER" id="PTHR15261:SF4">
    <property type="entry name" value="THROMBOSPONDIN-TYPE LAMININ G DOMAIN AND EAR REPEAT-CONTAINING PROTEIN"/>
    <property type="match status" value="1"/>
</dbReference>
<dbReference type="Pfam" id="PF03736">
    <property type="entry name" value="EPTP"/>
    <property type="match status" value="2"/>
</dbReference>
<dbReference type="PANTHER" id="PTHR15261">
    <property type="entry name" value="THROMBOSPONDIN-TYPE LAMININ G DOMAIN AND EAR REPEAT-CONTAINING"/>
    <property type="match status" value="1"/>
</dbReference>
<dbReference type="AlphaFoldDB" id="A0A0W0UGM4"/>
<gene>
    <name evidence="3" type="ORF">Ljam_1181</name>
</gene>
<sequence length="361" mass="41584">MHLEEYQRLFTSGARGIELFKVDGTLYLAIPQLAEDIPHKPANMNGGNSDTQVLIYRWQETQFKLFQSLPSHGSEDVHFFSLDEKPLIAVANIRSGQDPDFNMYTDSAVYEWVDNKFTLLQKLPSFAAKGCHFFENDEECFLLLSEGVSLSPSKIIEANSHMYRWNGHAFEAYQALPGLWGYNIDSACIDNRLFVSLADNSVNSVIYEWKNKQLFPFQAFAKNGGGRQIKFFMLNKTPCIAVANLLYESEIYFWNGKRYEPLQTLPGAGCRNIHVMNVDSEFYLFRINFITGTRERPKIKQKASVYRWAGNQFEEEIQFMTLGGTACQSFQDGKDYYLIVSNSLNEKIRFRVDSIVFKLHF</sequence>
<accession>A0A0W0UGM4</accession>
<evidence type="ECO:0000313" key="3">
    <source>
        <dbReference type="EMBL" id="KTD06986.1"/>
    </source>
</evidence>
<keyword evidence="2" id="KW-0677">Repeat</keyword>
<dbReference type="InterPro" id="IPR009039">
    <property type="entry name" value="EAR"/>
</dbReference>
<evidence type="ECO:0000313" key="4">
    <source>
        <dbReference type="Proteomes" id="UP000054715"/>
    </source>
</evidence>
<dbReference type="Proteomes" id="UP000054715">
    <property type="component" value="Unassembled WGS sequence"/>
</dbReference>
<reference evidence="3 4" key="1">
    <citation type="submission" date="2015-11" db="EMBL/GenBank/DDBJ databases">
        <title>Genomic analysis of 38 Legionella species identifies large and diverse effector repertoires.</title>
        <authorList>
            <person name="Burstein D."/>
            <person name="Amaro F."/>
            <person name="Zusman T."/>
            <person name="Lifshitz Z."/>
            <person name="Cohen O."/>
            <person name="Gilbert J.A."/>
            <person name="Pupko T."/>
            <person name="Shuman H.A."/>
            <person name="Segal G."/>
        </authorList>
    </citation>
    <scope>NUCLEOTIDE SEQUENCE [LARGE SCALE GENOMIC DNA]</scope>
    <source>
        <strain evidence="3 4">JA-26-G1-E2</strain>
    </source>
</reference>
<dbReference type="InterPro" id="IPR005492">
    <property type="entry name" value="EPTP"/>
</dbReference>
<dbReference type="RefSeq" id="WP_058449206.1">
    <property type="nucleotide sequence ID" value="NZ_CAAAJF010000010.1"/>
</dbReference>
<dbReference type="PROSITE" id="PS50912">
    <property type="entry name" value="EAR"/>
    <property type="match status" value="2"/>
</dbReference>
<evidence type="ECO:0000256" key="2">
    <source>
        <dbReference type="ARBA" id="ARBA00022737"/>
    </source>
</evidence>
<organism evidence="3 4">
    <name type="scientific">Legionella jamestowniensis</name>
    <dbReference type="NCBI Taxonomy" id="455"/>
    <lineage>
        <taxon>Bacteria</taxon>
        <taxon>Pseudomonadati</taxon>
        <taxon>Pseudomonadota</taxon>
        <taxon>Gammaproteobacteria</taxon>
        <taxon>Legionellales</taxon>
        <taxon>Legionellaceae</taxon>
        <taxon>Legionella</taxon>
    </lineage>
</organism>
<protein>
    <submittedName>
        <fullName evidence="3">EPTP domain protein</fullName>
    </submittedName>
</protein>
<dbReference type="GO" id="GO:0007165">
    <property type="term" value="P:signal transduction"/>
    <property type="evidence" value="ECO:0007669"/>
    <property type="project" value="TreeGrafter"/>
</dbReference>
<dbReference type="OrthoDB" id="8437637at2"/>
<proteinExistence type="predicted"/>
<dbReference type="STRING" id="455.Ljam_1181"/>
<comment type="caution">
    <text evidence="3">The sequence shown here is derived from an EMBL/GenBank/DDBJ whole genome shotgun (WGS) entry which is preliminary data.</text>
</comment>
<evidence type="ECO:0000256" key="1">
    <source>
        <dbReference type="ARBA" id="ARBA00022729"/>
    </source>
</evidence>
<keyword evidence="1" id="KW-0732">Signal</keyword>